<dbReference type="AlphaFoldDB" id="A0AAE0ESX5"/>
<sequence length="72" mass="8102">MSHCWSVFLPLYTQGEYSPDGCVRPWRMLTLTTAILLWAVAGVMGAILEESPRWLHLNGKPEQVPHGNRAVI</sequence>
<gene>
    <name evidence="2" type="ORF">CYMTET_50946</name>
</gene>
<keyword evidence="3" id="KW-1185">Reference proteome</keyword>
<keyword evidence="1" id="KW-0812">Transmembrane</keyword>
<protein>
    <submittedName>
        <fullName evidence="2">Uncharacterized protein</fullName>
    </submittedName>
</protein>
<comment type="caution">
    <text evidence="2">The sequence shown here is derived from an EMBL/GenBank/DDBJ whole genome shotgun (WGS) entry which is preliminary data.</text>
</comment>
<dbReference type="Proteomes" id="UP001190700">
    <property type="component" value="Unassembled WGS sequence"/>
</dbReference>
<organism evidence="2 3">
    <name type="scientific">Cymbomonas tetramitiformis</name>
    <dbReference type="NCBI Taxonomy" id="36881"/>
    <lineage>
        <taxon>Eukaryota</taxon>
        <taxon>Viridiplantae</taxon>
        <taxon>Chlorophyta</taxon>
        <taxon>Pyramimonadophyceae</taxon>
        <taxon>Pyramimonadales</taxon>
        <taxon>Pyramimonadaceae</taxon>
        <taxon>Cymbomonas</taxon>
    </lineage>
</organism>
<feature type="transmembrane region" description="Helical" evidence="1">
    <location>
        <begin position="26"/>
        <end position="48"/>
    </location>
</feature>
<keyword evidence="1" id="KW-0472">Membrane</keyword>
<proteinExistence type="predicted"/>
<evidence type="ECO:0000313" key="3">
    <source>
        <dbReference type="Proteomes" id="UP001190700"/>
    </source>
</evidence>
<dbReference type="EMBL" id="LGRX02034023">
    <property type="protein sequence ID" value="KAK3239109.1"/>
    <property type="molecule type" value="Genomic_DNA"/>
</dbReference>
<reference evidence="2 3" key="1">
    <citation type="journal article" date="2015" name="Genome Biol. Evol.">
        <title>Comparative Genomics of a Bacterivorous Green Alga Reveals Evolutionary Causalities and Consequences of Phago-Mixotrophic Mode of Nutrition.</title>
        <authorList>
            <person name="Burns J.A."/>
            <person name="Paasch A."/>
            <person name="Narechania A."/>
            <person name="Kim E."/>
        </authorList>
    </citation>
    <scope>NUCLEOTIDE SEQUENCE [LARGE SCALE GENOMIC DNA]</scope>
    <source>
        <strain evidence="2 3">PLY_AMNH</strain>
    </source>
</reference>
<keyword evidence="1" id="KW-1133">Transmembrane helix</keyword>
<evidence type="ECO:0000256" key="1">
    <source>
        <dbReference type="SAM" id="Phobius"/>
    </source>
</evidence>
<name>A0AAE0ESX5_9CHLO</name>
<evidence type="ECO:0000313" key="2">
    <source>
        <dbReference type="EMBL" id="KAK3239109.1"/>
    </source>
</evidence>
<accession>A0AAE0ESX5</accession>